<sequence>MSKFLLLLLGLLLEGSKDVQALLEFLLLALAHLVLLNELADSGDFAGGKLVPLGEDFAHDLDVLLRGLLLCLLRPGQEFPPFFQEGLALQLFRGTHKFAGQGVKLLQAPRHPHVDPPALQPALQGARFDLPRVRQRVIQVAILEQGNAATNMDTPAPPGFQEKLVPGPTQKEDVATKQDWKARHTRAHKLQLTQAVPSVVRRQNAGIWGKSVLRFTT</sequence>
<name>A0AA35KT59_9SAUR</name>
<evidence type="ECO:0000313" key="2">
    <source>
        <dbReference type="EMBL" id="CAI5783151.1"/>
    </source>
</evidence>
<feature type="chain" id="PRO_5041407517" description="Secreted protein" evidence="1">
    <location>
        <begin position="22"/>
        <end position="217"/>
    </location>
</feature>
<feature type="signal peptide" evidence="1">
    <location>
        <begin position="1"/>
        <end position="21"/>
    </location>
</feature>
<reference evidence="2" key="1">
    <citation type="submission" date="2022-12" db="EMBL/GenBank/DDBJ databases">
        <authorList>
            <person name="Alioto T."/>
            <person name="Alioto T."/>
            <person name="Gomez Garrido J."/>
        </authorList>
    </citation>
    <scope>NUCLEOTIDE SEQUENCE</scope>
</reference>
<evidence type="ECO:0008006" key="4">
    <source>
        <dbReference type="Google" id="ProtNLM"/>
    </source>
</evidence>
<dbReference type="Proteomes" id="UP001178461">
    <property type="component" value="Chromosome 8"/>
</dbReference>
<evidence type="ECO:0000313" key="3">
    <source>
        <dbReference type="Proteomes" id="UP001178461"/>
    </source>
</evidence>
<organism evidence="2 3">
    <name type="scientific">Podarcis lilfordi</name>
    <name type="common">Lilford's wall lizard</name>
    <dbReference type="NCBI Taxonomy" id="74358"/>
    <lineage>
        <taxon>Eukaryota</taxon>
        <taxon>Metazoa</taxon>
        <taxon>Chordata</taxon>
        <taxon>Craniata</taxon>
        <taxon>Vertebrata</taxon>
        <taxon>Euteleostomi</taxon>
        <taxon>Lepidosauria</taxon>
        <taxon>Squamata</taxon>
        <taxon>Bifurcata</taxon>
        <taxon>Unidentata</taxon>
        <taxon>Episquamata</taxon>
        <taxon>Laterata</taxon>
        <taxon>Lacertibaenia</taxon>
        <taxon>Lacertidae</taxon>
        <taxon>Podarcis</taxon>
    </lineage>
</organism>
<dbReference type="EMBL" id="OX395133">
    <property type="protein sequence ID" value="CAI5783151.1"/>
    <property type="molecule type" value="Genomic_DNA"/>
</dbReference>
<evidence type="ECO:0000256" key="1">
    <source>
        <dbReference type="SAM" id="SignalP"/>
    </source>
</evidence>
<gene>
    <name evidence="2" type="ORF">PODLI_1B007542</name>
</gene>
<keyword evidence="1" id="KW-0732">Signal</keyword>
<proteinExistence type="predicted"/>
<keyword evidence="3" id="KW-1185">Reference proteome</keyword>
<dbReference type="AlphaFoldDB" id="A0AA35KT59"/>
<protein>
    <recommendedName>
        <fullName evidence="4">Secreted protein</fullName>
    </recommendedName>
</protein>
<accession>A0AA35KT59</accession>